<organism evidence="12 14">
    <name type="scientific">Methylacidiphilum kamchatkense Kam1</name>
    <dbReference type="NCBI Taxonomy" id="1202785"/>
    <lineage>
        <taxon>Bacteria</taxon>
        <taxon>Pseudomonadati</taxon>
        <taxon>Verrucomicrobiota</taxon>
        <taxon>Methylacidiphilae</taxon>
        <taxon>Methylacidiphilales</taxon>
        <taxon>Methylacidiphilaceae</taxon>
        <taxon>Methylacidiphilum (ex Ratnadevi et al. 2023)</taxon>
    </lineage>
</organism>
<evidence type="ECO:0000259" key="9">
    <source>
        <dbReference type="PROSITE" id="PS51171"/>
    </source>
</evidence>
<evidence type="ECO:0000313" key="12">
    <source>
        <dbReference type="EMBL" id="QDQ42221.1"/>
    </source>
</evidence>
<dbReference type="EMBL" id="CP037899">
    <property type="protein sequence ID" value="QDQ42221.1"/>
    <property type="molecule type" value="Genomic_DNA"/>
</dbReference>
<dbReference type="AlphaFoldDB" id="A0A0C1UR87"/>
<dbReference type="RefSeq" id="WP_039721695.1">
    <property type="nucleotide sequence ID" value="NZ_CP037899.1"/>
</dbReference>
<evidence type="ECO:0000256" key="3">
    <source>
        <dbReference type="ARBA" id="ARBA00022605"/>
    </source>
</evidence>
<proteinExistence type="predicted"/>
<dbReference type="GO" id="GO:0005737">
    <property type="term" value="C:cytoplasm"/>
    <property type="evidence" value="ECO:0007669"/>
    <property type="project" value="TreeGrafter"/>
</dbReference>
<gene>
    <name evidence="11" type="ORF">A946_07770</name>
    <name evidence="12" type="ORF">kam1_989</name>
</gene>
<dbReference type="KEGG" id="mkc:kam1_989"/>
<dbReference type="PANTHER" id="PTHR21022">
    <property type="entry name" value="PREPHENATE DEHYDRATASE P PROTEIN"/>
    <property type="match status" value="1"/>
</dbReference>
<dbReference type="InterPro" id="IPR045865">
    <property type="entry name" value="ACT-like_dom_sf"/>
</dbReference>
<feature type="domain" description="Prephenate dehydratase" evidence="9">
    <location>
        <begin position="15"/>
        <end position="192"/>
    </location>
</feature>
<dbReference type="CDD" id="cd13630">
    <property type="entry name" value="PBP2_PDT_1"/>
    <property type="match status" value="1"/>
</dbReference>
<evidence type="ECO:0000256" key="2">
    <source>
        <dbReference type="ARBA" id="ARBA00013147"/>
    </source>
</evidence>
<evidence type="ECO:0000256" key="5">
    <source>
        <dbReference type="ARBA" id="ARBA00023222"/>
    </source>
</evidence>
<dbReference type="PANTHER" id="PTHR21022:SF19">
    <property type="entry name" value="PREPHENATE DEHYDRATASE-RELATED"/>
    <property type="match status" value="1"/>
</dbReference>
<feature type="site" description="Essential for prephenate dehydratase activity" evidence="8">
    <location>
        <position position="185"/>
    </location>
</feature>
<evidence type="ECO:0000256" key="6">
    <source>
        <dbReference type="ARBA" id="ARBA00023239"/>
    </source>
</evidence>
<evidence type="ECO:0000256" key="1">
    <source>
        <dbReference type="ARBA" id="ARBA00004741"/>
    </source>
</evidence>
<keyword evidence="4" id="KW-0057">Aromatic amino acid biosynthesis</keyword>
<evidence type="ECO:0000259" key="10">
    <source>
        <dbReference type="PROSITE" id="PS51671"/>
    </source>
</evidence>
<dbReference type="InterPro" id="IPR008242">
    <property type="entry name" value="Chor_mutase/pphenate_deHydtase"/>
</dbReference>
<keyword evidence="12" id="KW-0413">Isomerase</keyword>
<dbReference type="Gene3D" id="3.30.70.260">
    <property type="match status" value="1"/>
</dbReference>
<reference evidence="12" key="2">
    <citation type="journal article" date="2019" name="BMC Genomics">
        <title>Complete genome sequence analysis of the thermoacidophilic verrucomicrobial methanotroph 'Candidatus Methylacidiphilum kamchatkense' strain Kam1 and comparison with its closest relatives.</title>
        <authorList>
            <person name="Kruse T."/>
            <person name="Ratnadevi C.M."/>
            <person name="Erikstad H.A."/>
            <person name="Birkeland N.K."/>
        </authorList>
    </citation>
    <scope>NUCLEOTIDE SEQUENCE</scope>
    <source>
        <strain evidence="12">Kam1</strain>
    </source>
</reference>
<comment type="catalytic activity">
    <reaction evidence="7">
        <text>prephenate + H(+) = 3-phenylpyruvate + CO2 + H2O</text>
        <dbReference type="Rhea" id="RHEA:21648"/>
        <dbReference type="ChEBI" id="CHEBI:15377"/>
        <dbReference type="ChEBI" id="CHEBI:15378"/>
        <dbReference type="ChEBI" id="CHEBI:16526"/>
        <dbReference type="ChEBI" id="CHEBI:18005"/>
        <dbReference type="ChEBI" id="CHEBI:29934"/>
        <dbReference type="EC" id="4.2.1.51"/>
    </reaction>
</comment>
<evidence type="ECO:0000313" key="11">
    <source>
        <dbReference type="EMBL" id="KIE58373.1"/>
    </source>
</evidence>
<dbReference type="CDD" id="cd04905">
    <property type="entry name" value="ACT_CM-PDT"/>
    <property type="match status" value="1"/>
</dbReference>
<reference evidence="11 13" key="1">
    <citation type="submission" date="2014-08" db="EMBL/GenBank/DDBJ databases">
        <title>Methylacidiphilum kamchatkense strain Kam1 draft genome sequence.</title>
        <authorList>
            <person name="Birkeland N.-K."/>
            <person name="Erikstad H.A."/>
        </authorList>
    </citation>
    <scope>NUCLEOTIDE SEQUENCE [LARGE SCALE GENOMIC DNA]</scope>
    <source>
        <strain evidence="11 13">Kam1</strain>
    </source>
</reference>
<dbReference type="GO" id="GO:0016853">
    <property type="term" value="F:isomerase activity"/>
    <property type="evidence" value="ECO:0007669"/>
    <property type="project" value="UniProtKB-KW"/>
</dbReference>
<keyword evidence="13" id="KW-1185">Reference proteome</keyword>
<evidence type="ECO:0000256" key="8">
    <source>
        <dbReference type="PIRSR" id="PIRSR001500-2"/>
    </source>
</evidence>
<dbReference type="UniPathway" id="UPA00121">
    <property type="reaction ID" value="UER00345"/>
</dbReference>
<dbReference type="STRING" id="1202785.A946_07770"/>
<dbReference type="GO" id="GO:0004664">
    <property type="term" value="F:prephenate dehydratase activity"/>
    <property type="evidence" value="ECO:0007669"/>
    <property type="project" value="UniProtKB-EC"/>
</dbReference>
<keyword evidence="5" id="KW-0584">Phenylalanine biosynthesis</keyword>
<dbReference type="Proteomes" id="UP000315925">
    <property type="component" value="Chromosome"/>
</dbReference>
<evidence type="ECO:0000313" key="14">
    <source>
        <dbReference type="Proteomes" id="UP000315925"/>
    </source>
</evidence>
<feature type="domain" description="ACT" evidence="10">
    <location>
        <begin position="203"/>
        <end position="278"/>
    </location>
</feature>
<evidence type="ECO:0000313" key="13">
    <source>
        <dbReference type="Proteomes" id="UP000031594"/>
    </source>
</evidence>
<protein>
    <recommendedName>
        <fullName evidence="2">prephenate dehydratase</fullName>
        <ecNumber evidence="2">4.2.1.51</ecNumber>
    </recommendedName>
</protein>
<dbReference type="InterPro" id="IPR001086">
    <property type="entry name" value="Preph_deHydtase"/>
</dbReference>
<name>A0A0C1UR87_9BACT</name>
<evidence type="ECO:0000256" key="7">
    <source>
        <dbReference type="ARBA" id="ARBA00047848"/>
    </source>
</evidence>
<dbReference type="Pfam" id="PF00800">
    <property type="entry name" value="PDT"/>
    <property type="match status" value="1"/>
</dbReference>
<keyword evidence="3" id="KW-0028">Amino-acid biosynthesis</keyword>
<sequence length="287" mass="32495">MKVEQIDDRKKVNKKVGYLGPEATFSHLVVKKRFPDWQHHSLGSIEDIIEFVKTFADGEERIGLIPIENSTGGMILESVDLLLEEDFHLYIQEELSLNVQLALIGRKGQEIKEIYSHPTPLFYCRKWLKTKFPRAKIQKTASTSEAARIVSENPYSAALSTRLAAEIYKLDILEFPVLEGNVNLTQFFVLSPFPCVGSTAETTIVFSVKDEPGSLCSFLEPFRDGKLNIKRIVSRPIPGKLNTYLFLLSVQAGKESVPLEKALRKAEQYAIWLKSLGSYPIRETFNV</sequence>
<dbReference type="PIRSF" id="PIRSF001500">
    <property type="entry name" value="Chor_mut_pdt_Ppr"/>
    <property type="match status" value="1"/>
</dbReference>
<evidence type="ECO:0000256" key="4">
    <source>
        <dbReference type="ARBA" id="ARBA00023141"/>
    </source>
</evidence>
<dbReference type="Proteomes" id="UP000031594">
    <property type="component" value="Unassembled WGS sequence"/>
</dbReference>
<dbReference type="SUPFAM" id="SSF53850">
    <property type="entry name" value="Periplasmic binding protein-like II"/>
    <property type="match status" value="1"/>
</dbReference>
<dbReference type="OrthoDB" id="9802281at2"/>
<dbReference type="Gene3D" id="3.40.190.10">
    <property type="entry name" value="Periplasmic binding protein-like II"/>
    <property type="match status" value="2"/>
</dbReference>
<dbReference type="PROSITE" id="PS51671">
    <property type="entry name" value="ACT"/>
    <property type="match status" value="1"/>
</dbReference>
<dbReference type="EMBL" id="JQNX01000005">
    <property type="protein sequence ID" value="KIE58373.1"/>
    <property type="molecule type" value="Genomic_DNA"/>
</dbReference>
<dbReference type="GO" id="GO:0009094">
    <property type="term" value="P:L-phenylalanine biosynthetic process"/>
    <property type="evidence" value="ECO:0007669"/>
    <property type="project" value="UniProtKB-UniPathway"/>
</dbReference>
<reference evidence="14" key="3">
    <citation type="submission" date="2019-03" db="EMBL/GenBank/DDBJ databases">
        <title>Complete genome of Methylacidiphilum kamchatkense Kam1.</title>
        <authorList>
            <person name="Kruse T."/>
            <person name="Murarilal Ratnadevi C."/>
            <person name="Erikstad H.-A."/>
            <person name="Birkeland N.-K."/>
        </authorList>
    </citation>
    <scope>NUCLEOTIDE SEQUENCE [LARGE SCALE GENOMIC DNA]</scope>
    <source>
        <strain evidence="14">kam1</strain>
    </source>
</reference>
<dbReference type="InterPro" id="IPR002912">
    <property type="entry name" value="ACT_dom"/>
</dbReference>
<dbReference type="EC" id="4.2.1.51" evidence="2"/>
<dbReference type="PROSITE" id="PS51171">
    <property type="entry name" value="PREPHENATE_DEHYDR_3"/>
    <property type="match status" value="1"/>
</dbReference>
<comment type="pathway">
    <text evidence="1">Amino-acid biosynthesis; L-phenylalanine biosynthesis; phenylpyruvate from prephenate: step 1/1.</text>
</comment>
<dbReference type="SUPFAM" id="SSF55021">
    <property type="entry name" value="ACT-like"/>
    <property type="match status" value="1"/>
</dbReference>
<accession>A0A0C1UR87</accession>
<keyword evidence="6 12" id="KW-0456">Lyase</keyword>